<evidence type="ECO:0000313" key="3">
    <source>
        <dbReference type="Proteomes" id="UP000189735"/>
    </source>
</evidence>
<gene>
    <name evidence="2" type="ORF">SAMN06295879_1803</name>
</gene>
<evidence type="ECO:0008006" key="4">
    <source>
        <dbReference type="Google" id="ProtNLM"/>
    </source>
</evidence>
<reference evidence="3" key="1">
    <citation type="submission" date="2017-02" db="EMBL/GenBank/DDBJ databases">
        <authorList>
            <person name="Varghese N."/>
            <person name="Submissions S."/>
        </authorList>
    </citation>
    <scope>NUCLEOTIDE SEQUENCE [LARGE SCALE GENOMIC DNA]</scope>
    <source>
        <strain evidence="3">VKM Ac-2052</strain>
    </source>
</reference>
<name>A0A1T4XW22_9MICO</name>
<accession>A0A1T4XW22</accession>
<feature type="signal peptide" evidence="1">
    <location>
        <begin position="1"/>
        <end position="34"/>
    </location>
</feature>
<dbReference type="RefSeq" id="WP_139368666.1">
    <property type="nucleotide sequence ID" value="NZ_FUYG01000004.1"/>
</dbReference>
<keyword evidence="1" id="KW-0732">Signal</keyword>
<dbReference type="EMBL" id="FUYG01000004">
    <property type="protein sequence ID" value="SKA93769.1"/>
    <property type="molecule type" value="Genomic_DNA"/>
</dbReference>
<dbReference type="PROSITE" id="PS51318">
    <property type="entry name" value="TAT"/>
    <property type="match status" value="1"/>
</dbReference>
<organism evidence="2 3">
    <name type="scientific">Agreia bicolorata</name>
    <dbReference type="NCBI Taxonomy" id="110935"/>
    <lineage>
        <taxon>Bacteria</taxon>
        <taxon>Bacillati</taxon>
        <taxon>Actinomycetota</taxon>
        <taxon>Actinomycetes</taxon>
        <taxon>Micrococcales</taxon>
        <taxon>Microbacteriaceae</taxon>
        <taxon>Agreia</taxon>
    </lineage>
</organism>
<feature type="chain" id="PRO_5013182490" description="Hemagglutinin-related protein" evidence="1">
    <location>
        <begin position="35"/>
        <end position="767"/>
    </location>
</feature>
<evidence type="ECO:0000313" key="2">
    <source>
        <dbReference type="EMBL" id="SKA93769.1"/>
    </source>
</evidence>
<sequence>MTTTGRRKATAVTAALTLLLGLIAFIAPAQTASAADASDFNAGNIISDEQFFDGAAMSAQDIQNFLVAQVPVCRSSYACLSTYSQNTPTIAGTAGRCDTYVGQANESAASIIARVGMACGISQKALLVLLEKEQSLVTSSTPGQGRFESATGMGCPDTAPCDPGYGGFMYQVYYAAKQFKIYSANPTYFNHIAGRVNNIRFSPDASCGSSPVLIVNQATAGLYNYTPYQPNAAALNNLYGTGDGCSAYGNRNFWRIYSDWFGSPTVGSALVRTEANPSVFLVSGSVKYPISNMGLIASYSALGQVGFVSQGYLDKYPTKQPANRIVRSDAGAIFFIDSGMKLPIPSCGLVVDYGGSCSPGGYTQLTDAQVSSFVSGPGVTPVMGTTAGGRYYITVGSKREILDARSQSEAGIPAPMNVLSENAVADLSVGSPIFRDSAYVSQRGAADYFLLAGGRKTYISAGSETVVGIPGRSAGSLSSSSLSRIPSAGAAFSGVVRAPGNTTNSVLSTIGRLDVPGGTPVSALPYTSVTDEFLQSYPRAVELKQGSFFKGTNSSSVYMLDASSMRPVGSWEALVSLSPGGNPSITSMAPPFMSTMSTGPAVLRVASLARTASNGTIYIIDGISKKVALDSFDPASEAGVSGFSYVTDAQLAAYADQGTVRLGYELVCGAVTYVAGGGELHALDANTAQLYPLPSTSLDSLTCSALSVGKPATSFIRTPDGSIYVLQGGKKLPIASLSRYNELGGATVGYTSVSARLAALIPSGPRA</sequence>
<proteinExistence type="predicted"/>
<protein>
    <recommendedName>
        <fullName evidence="4">Hemagglutinin-related protein</fullName>
    </recommendedName>
</protein>
<evidence type="ECO:0000256" key="1">
    <source>
        <dbReference type="SAM" id="SignalP"/>
    </source>
</evidence>
<dbReference type="Proteomes" id="UP000189735">
    <property type="component" value="Unassembled WGS sequence"/>
</dbReference>
<dbReference type="AlphaFoldDB" id="A0A1T4XW22"/>
<dbReference type="InterPro" id="IPR006311">
    <property type="entry name" value="TAT_signal"/>
</dbReference>